<dbReference type="Proteomes" id="UP000288351">
    <property type="component" value="Unassembled WGS sequence"/>
</dbReference>
<evidence type="ECO:0000313" key="2">
    <source>
        <dbReference type="EMBL" id="GCB93624.1"/>
    </source>
</evidence>
<protein>
    <submittedName>
        <fullName evidence="2">Uncharacterized protein</fullName>
    </submittedName>
</protein>
<feature type="compositionally biased region" description="Low complexity" evidence="1">
    <location>
        <begin position="1"/>
        <end position="11"/>
    </location>
</feature>
<feature type="compositionally biased region" description="Pro residues" evidence="1">
    <location>
        <begin position="723"/>
        <end position="732"/>
    </location>
</feature>
<evidence type="ECO:0000313" key="3">
    <source>
        <dbReference type="Proteomes" id="UP000288351"/>
    </source>
</evidence>
<feature type="compositionally biased region" description="Polar residues" evidence="1">
    <location>
        <begin position="708"/>
        <end position="718"/>
    </location>
</feature>
<comment type="caution">
    <text evidence="2">The sequence shown here is derived from an EMBL/GenBank/DDBJ whole genome shotgun (WGS) entry which is preliminary data.</text>
</comment>
<feature type="region of interest" description="Disordered" evidence="1">
    <location>
        <begin position="1"/>
        <end position="32"/>
    </location>
</feature>
<feature type="region of interest" description="Disordered" evidence="1">
    <location>
        <begin position="360"/>
        <end position="383"/>
    </location>
</feature>
<reference evidence="2 3" key="1">
    <citation type="journal article" date="2019" name="Microbiol. Resour. Announc.">
        <title>Draft Genome Sequence of the Most Traditional epsilon-Poly-l-Lysine Producer, Streptomyces albulus NBRC14147.</title>
        <authorList>
            <person name="Yamanaka K."/>
            <person name="Hamano Y."/>
        </authorList>
    </citation>
    <scope>NUCLEOTIDE SEQUENCE [LARGE SCALE GENOMIC DNA]</scope>
    <source>
        <strain evidence="2 3">NBRC 14147</strain>
    </source>
</reference>
<dbReference type="AntiFam" id="ANF00171">
    <property type="entry name" value="Shadow ORF (opposite pikAII)"/>
</dbReference>
<dbReference type="EMBL" id="BHXC01000007">
    <property type="protein sequence ID" value="GCB93624.1"/>
    <property type="molecule type" value="Genomic_DNA"/>
</dbReference>
<evidence type="ECO:0000256" key="1">
    <source>
        <dbReference type="SAM" id="MobiDB-lite"/>
    </source>
</evidence>
<organism evidence="2 3">
    <name type="scientific">Streptomyces noursei</name>
    <name type="common">Streptomyces albulus</name>
    <dbReference type="NCBI Taxonomy" id="1971"/>
    <lineage>
        <taxon>Bacteria</taxon>
        <taxon>Bacillati</taxon>
        <taxon>Actinomycetota</taxon>
        <taxon>Actinomycetes</taxon>
        <taxon>Kitasatosporales</taxon>
        <taxon>Streptomycetaceae</taxon>
        <taxon>Streptomyces</taxon>
    </lineage>
</organism>
<name>A0A401R7M1_STRNR</name>
<gene>
    <name evidence="2" type="ORF">SALB_06410</name>
</gene>
<sequence>MARGAGAATAGSGWGRPPVPGGPGDGFGVRCGRRQRGRGGLRLRGLDGRGGSGLLDVQRGRPVPDLLDEFRQDGPRTHLLEGEVLLLSHEVAHGVDPLHAAPYLAGEGIGNAVRFVRIAAGVRIGDDRNARRFQFELREECREFLGGRSHEFRVERAAYPKPGVEGAVGFEEGPRHIDFVARPGEHELFRGVVIRDGESGEFRAAQGLLDLRLVAADDGGHAAALGPCGQLGPVPDEPQPGLEVEDAGGEQRDVLAEAVPDDVRRRLGVLLEALEVGQHPDRVERGLGELRQAELLVGVLDAQPLDGVAEHRVGRGGVVGELLEEPLAHALDLRALPGEAVDLHALAFRLGAPRPACGDLLTHGGQQRRVPAEGAEQGQGDRRRAGCEIVADEVVQRAGGAQVQVAVGALVLQAGDRALELDGFAGDPPEVRRAQFRQRPAGGAGDQRERRPADAHVLHGGRAGGVGGVHQPGVEALFDRHPLVRDAVGAQPGLGAEQGRFCAGDDEVLVVVAGGQVGVVAQLGQGVVEGERAQDGEHPAARAVVQGAGLADEHPQAVLLGQRPGEHAGDELAQARAEQQVRLDALGHQHLGQGEFDHDDGRVGDGRVQERLGLGAVVVVEGVEHRGAQFVADHLVHPPHGRGEDRLALVEVAAHLVVLRALSGKHEDGADPVGHGETSWVSGCGPVAPAGGAGRSATVRRKRHQWRAPTTGTTTSPVLQVRPRPPPARIAR</sequence>
<dbReference type="AlphaFoldDB" id="A0A401R7M1"/>
<accession>A0A401R7M1</accession>
<feature type="region of interest" description="Disordered" evidence="1">
    <location>
        <begin position="687"/>
        <end position="732"/>
    </location>
</feature>
<proteinExistence type="predicted"/>